<name>A0A397U6C8_9GLOM</name>
<dbReference type="EMBL" id="QKWP01002561">
    <property type="protein sequence ID" value="RIB02883.1"/>
    <property type="molecule type" value="Genomic_DNA"/>
</dbReference>
<dbReference type="AlphaFoldDB" id="A0A397U6C8"/>
<proteinExistence type="predicted"/>
<accession>A0A397U6C8</accession>
<evidence type="ECO:0000313" key="2">
    <source>
        <dbReference type="Proteomes" id="UP000266673"/>
    </source>
</evidence>
<gene>
    <name evidence="1" type="ORF">C2G38_2049723</name>
</gene>
<dbReference type="Proteomes" id="UP000266673">
    <property type="component" value="Unassembled WGS sequence"/>
</dbReference>
<dbReference type="OrthoDB" id="2447517at2759"/>
<evidence type="ECO:0000313" key="1">
    <source>
        <dbReference type="EMBL" id="RIB02883.1"/>
    </source>
</evidence>
<reference evidence="1 2" key="1">
    <citation type="submission" date="2018-06" db="EMBL/GenBank/DDBJ databases">
        <title>Comparative genomics reveals the genomic features of Rhizophagus irregularis, R. cerebriforme, R. diaphanum and Gigaspora rosea, and their symbiotic lifestyle signature.</title>
        <authorList>
            <person name="Morin E."/>
            <person name="San Clemente H."/>
            <person name="Chen E.C.H."/>
            <person name="De La Providencia I."/>
            <person name="Hainaut M."/>
            <person name="Kuo A."/>
            <person name="Kohler A."/>
            <person name="Murat C."/>
            <person name="Tang N."/>
            <person name="Roy S."/>
            <person name="Loubradou J."/>
            <person name="Henrissat B."/>
            <person name="Grigoriev I.V."/>
            <person name="Corradi N."/>
            <person name="Roux C."/>
            <person name="Martin F.M."/>
        </authorList>
    </citation>
    <scope>NUCLEOTIDE SEQUENCE [LARGE SCALE GENOMIC DNA]</scope>
    <source>
        <strain evidence="1 2">DAOM 194757</strain>
    </source>
</reference>
<comment type="caution">
    <text evidence="1">The sequence shown here is derived from an EMBL/GenBank/DDBJ whole genome shotgun (WGS) entry which is preliminary data.</text>
</comment>
<organism evidence="1 2">
    <name type="scientific">Gigaspora rosea</name>
    <dbReference type="NCBI Taxonomy" id="44941"/>
    <lineage>
        <taxon>Eukaryota</taxon>
        <taxon>Fungi</taxon>
        <taxon>Fungi incertae sedis</taxon>
        <taxon>Mucoromycota</taxon>
        <taxon>Glomeromycotina</taxon>
        <taxon>Glomeromycetes</taxon>
        <taxon>Diversisporales</taxon>
        <taxon>Gigasporaceae</taxon>
        <taxon>Gigaspora</taxon>
    </lineage>
</organism>
<protein>
    <submittedName>
        <fullName evidence="1">Uncharacterized protein</fullName>
    </submittedName>
</protein>
<keyword evidence="2" id="KW-1185">Reference proteome</keyword>
<sequence length="145" mass="16169">MFRSKSFVKVSIVTVTAGSVAAGKIDSPPSSKLRKKMVELIGRWSRSDIPKDMARKHGTILKGESSMRIDNQGLITRKNEHGEIRYANLQLQYGSRTYANVFVPVDVRFDSSECLCAFLESLNDGKPRWLNALSSASTSYSHLDL</sequence>